<dbReference type="GO" id="GO:0004414">
    <property type="term" value="F:homoserine O-acetyltransferase activity"/>
    <property type="evidence" value="ECO:0007669"/>
    <property type="project" value="UniProtKB-UniRule"/>
</dbReference>
<accession>A0A4Q0MGZ2</accession>
<organism evidence="5 6">
    <name type="scientific">Arcticibacter tournemirensis</name>
    <dbReference type="NCBI Taxonomy" id="699437"/>
    <lineage>
        <taxon>Bacteria</taxon>
        <taxon>Pseudomonadati</taxon>
        <taxon>Bacteroidota</taxon>
        <taxon>Sphingobacteriia</taxon>
        <taxon>Sphingobacteriales</taxon>
        <taxon>Sphingobacteriaceae</taxon>
        <taxon>Arcticibacter</taxon>
    </lineage>
</organism>
<keyword evidence="2" id="KW-0486">Methionine biosynthesis</keyword>
<keyword evidence="2" id="KW-0963">Cytoplasm</keyword>
<feature type="binding site" evidence="2">
    <location>
        <position position="201"/>
    </location>
    <ligand>
        <name>substrate</name>
    </ligand>
</feature>
<keyword evidence="2" id="KW-0028">Amino-acid biosynthesis</keyword>
<evidence type="ECO:0000256" key="2">
    <source>
        <dbReference type="HAMAP-Rule" id="MF_00296"/>
    </source>
</evidence>
<feature type="binding site" evidence="2">
    <location>
        <position position="319"/>
    </location>
    <ligand>
        <name>substrate</name>
    </ligand>
</feature>
<dbReference type="RefSeq" id="WP_128767454.1">
    <property type="nucleotide sequence ID" value="NZ_RXOC01000001.1"/>
</dbReference>
<feature type="domain" description="AB hydrolase-1" evidence="4">
    <location>
        <begin position="40"/>
        <end position="319"/>
    </location>
</feature>
<proteinExistence type="inferred from homology"/>
<evidence type="ECO:0000256" key="3">
    <source>
        <dbReference type="PIRSR" id="PIRSR000443-1"/>
    </source>
</evidence>
<dbReference type="GO" id="GO:0005737">
    <property type="term" value="C:cytoplasm"/>
    <property type="evidence" value="ECO:0007669"/>
    <property type="project" value="UniProtKB-SubCell"/>
</dbReference>
<comment type="caution">
    <text evidence="5">The sequence shown here is derived from an EMBL/GenBank/DDBJ whole genome shotgun (WGS) entry which is preliminary data.</text>
</comment>
<dbReference type="PANTHER" id="PTHR32268">
    <property type="entry name" value="HOMOSERINE O-ACETYLTRANSFERASE"/>
    <property type="match status" value="1"/>
</dbReference>
<feature type="active site" evidence="2 3">
    <location>
        <position position="289"/>
    </location>
</feature>
<evidence type="ECO:0000313" key="5">
    <source>
        <dbReference type="EMBL" id="RXF72269.1"/>
    </source>
</evidence>
<evidence type="ECO:0000256" key="1">
    <source>
        <dbReference type="ARBA" id="ARBA00022679"/>
    </source>
</evidence>
<evidence type="ECO:0000259" key="4">
    <source>
        <dbReference type="Pfam" id="PF00561"/>
    </source>
</evidence>
<comment type="subcellular location">
    <subcellularLocation>
        <location evidence="2">Cytoplasm</location>
    </subcellularLocation>
</comment>
<name>A0A4Q0MGZ2_9SPHI</name>
<sequence length="352" mass="39562">MKIKKYTHNKTFRLEDGSVLTELEIAYQTYGKLNDKRDNVIWVCHALTANSDVLDWWKGLFGENDLFNPEDHYIICANILGSHYGTTNPLSADPQTGSPYYMSFPKFNTRDMAAVQRVLADYLDIEEISVLIGGSLGGQQAMEWAIAEPNRIKRLILIATNAVHSPWGIAFNESQRLAISADPTFHSNHPDGGKNGLKAARSIALLSYRNYDTYGISQQEVSNDKTDSFKASSYQNYQGEKLVKRFNAYSYWYLSKAMDSHNVGRGRGLADEVLKKIKAATLVIGITSDLLFPPAEQRFLAEHIPDATYTEINSFYGHDGFLIETEILTKEIGSFLKRTAYGSHIITLHKIA</sequence>
<dbReference type="SUPFAM" id="SSF53474">
    <property type="entry name" value="alpha/beta-Hydrolases"/>
    <property type="match status" value="1"/>
</dbReference>
<feature type="active site" description="Nucleophile" evidence="2 3">
    <location>
        <position position="135"/>
    </location>
</feature>
<protein>
    <recommendedName>
        <fullName evidence="2">Homoserine O-acetyltransferase</fullName>
        <shortName evidence="2">HAT</shortName>
        <ecNumber evidence="2">2.3.1.31</ecNumber>
    </recommendedName>
    <alternativeName>
        <fullName evidence="2">Homoserine transacetylase</fullName>
        <shortName evidence="2">HTA</shortName>
    </alternativeName>
</protein>
<dbReference type="Gene3D" id="3.40.50.1820">
    <property type="entry name" value="alpha/beta hydrolase"/>
    <property type="match status" value="1"/>
</dbReference>
<dbReference type="EMBL" id="RXOC01000001">
    <property type="protein sequence ID" value="RXF72269.1"/>
    <property type="molecule type" value="Genomic_DNA"/>
</dbReference>
<feature type="active site" evidence="2 3">
    <location>
        <position position="318"/>
    </location>
</feature>
<dbReference type="GO" id="GO:0009092">
    <property type="term" value="P:homoserine metabolic process"/>
    <property type="evidence" value="ECO:0007669"/>
    <property type="project" value="TreeGrafter"/>
</dbReference>
<reference evidence="5 6" key="1">
    <citation type="submission" date="2018-12" db="EMBL/GenBank/DDBJ databases">
        <title>The Draft Genome Sequence of the Soil Bacterium Pedobacter tournemirensis R1.</title>
        <authorList>
            <person name="He J."/>
        </authorList>
    </citation>
    <scope>NUCLEOTIDE SEQUENCE [LARGE SCALE GENOMIC DNA]</scope>
    <source>
        <strain evidence="5 6">R1</strain>
    </source>
</reference>
<gene>
    <name evidence="5" type="primary">metX</name>
    <name evidence="2" type="synonym">metXA</name>
    <name evidence="5" type="ORF">EKH83_00650</name>
</gene>
<dbReference type="InterPro" id="IPR029058">
    <property type="entry name" value="AB_hydrolase_fold"/>
</dbReference>
<dbReference type="NCBIfam" id="TIGR01392">
    <property type="entry name" value="homoserO_Ac_trn"/>
    <property type="match status" value="1"/>
</dbReference>
<dbReference type="Pfam" id="PF00561">
    <property type="entry name" value="Abhydrolase_1"/>
    <property type="match status" value="1"/>
</dbReference>
<dbReference type="EC" id="2.3.1.31" evidence="2"/>
<dbReference type="HAMAP" id="MF_00296">
    <property type="entry name" value="MetX_acyltransf"/>
    <property type="match status" value="1"/>
</dbReference>
<dbReference type="InterPro" id="IPR000073">
    <property type="entry name" value="AB_hydrolase_1"/>
</dbReference>
<comment type="caution">
    <text evidence="2">Lacks conserved residue(s) required for the propagation of feature annotation.</text>
</comment>
<dbReference type="Proteomes" id="UP000290848">
    <property type="component" value="Unassembled WGS sequence"/>
</dbReference>
<comment type="similarity">
    <text evidence="2">Belongs to the AB hydrolase superfamily. MetX family.</text>
</comment>
<keyword evidence="2 5" id="KW-0012">Acyltransferase</keyword>
<comment type="pathway">
    <text evidence="2">Amino-acid biosynthesis; L-methionine biosynthesis via de novo pathway; O-acetyl-L-homoserine from L-homoserine: step 1/1.</text>
</comment>
<comment type="subunit">
    <text evidence="2">Homodimer.</text>
</comment>
<comment type="catalytic activity">
    <reaction evidence="2">
        <text>L-homoserine + acetyl-CoA = O-acetyl-L-homoserine + CoA</text>
        <dbReference type="Rhea" id="RHEA:13701"/>
        <dbReference type="ChEBI" id="CHEBI:57287"/>
        <dbReference type="ChEBI" id="CHEBI:57288"/>
        <dbReference type="ChEBI" id="CHEBI:57476"/>
        <dbReference type="ChEBI" id="CHEBI:57716"/>
        <dbReference type="EC" id="2.3.1.31"/>
    </reaction>
</comment>
<keyword evidence="1 2" id="KW-0808">Transferase</keyword>
<dbReference type="GO" id="GO:0009086">
    <property type="term" value="P:methionine biosynthetic process"/>
    <property type="evidence" value="ECO:0007669"/>
    <property type="project" value="UniProtKB-UniRule"/>
</dbReference>
<dbReference type="AlphaFoldDB" id="A0A4Q0MGZ2"/>
<dbReference type="UniPathway" id="UPA00051">
    <property type="reaction ID" value="UER00074"/>
</dbReference>
<dbReference type="PANTHER" id="PTHR32268:SF11">
    <property type="entry name" value="HOMOSERINE O-ACETYLTRANSFERASE"/>
    <property type="match status" value="1"/>
</dbReference>
<dbReference type="InterPro" id="IPR008220">
    <property type="entry name" value="HAT_MetX-like"/>
</dbReference>
<comment type="function">
    <text evidence="2">Transfers an acetyl group from acetyl-CoA to L-homoserine, forming acetyl-L-homoserine.</text>
</comment>
<dbReference type="PIRSF" id="PIRSF000443">
    <property type="entry name" value="Homoser_Ac_trans"/>
    <property type="match status" value="1"/>
</dbReference>
<evidence type="ECO:0000313" key="6">
    <source>
        <dbReference type="Proteomes" id="UP000290848"/>
    </source>
</evidence>